<protein>
    <submittedName>
        <fullName evidence="2">DNA-binding domain-containing protein</fullName>
    </submittedName>
</protein>
<evidence type="ECO:0000313" key="2">
    <source>
        <dbReference type="EMBL" id="MBC3931535.1"/>
    </source>
</evidence>
<gene>
    <name evidence="2" type="ORF">H8K43_07635</name>
</gene>
<dbReference type="GO" id="GO:0003677">
    <property type="term" value="F:DNA binding"/>
    <property type="evidence" value="ECO:0007669"/>
    <property type="project" value="UniProtKB-KW"/>
</dbReference>
<evidence type="ECO:0000259" key="1">
    <source>
        <dbReference type="Pfam" id="PF09836"/>
    </source>
</evidence>
<dbReference type="RefSeq" id="WP_186903271.1">
    <property type="nucleotide sequence ID" value="NZ_JACOGD010000003.1"/>
</dbReference>
<dbReference type="EMBL" id="JACOGD010000003">
    <property type="protein sequence ID" value="MBC3931535.1"/>
    <property type="molecule type" value="Genomic_DNA"/>
</dbReference>
<comment type="caution">
    <text evidence="2">The sequence shown here is derived from an EMBL/GenBank/DDBJ whole genome shotgun (WGS) entry which is preliminary data.</text>
</comment>
<dbReference type="Gene3D" id="1.10.150.690">
    <property type="entry name" value="DUF2063"/>
    <property type="match status" value="1"/>
</dbReference>
<reference evidence="2 3" key="1">
    <citation type="submission" date="2020-08" db="EMBL/GenBank/DDBJ databases">
        <title>Novel species isolated from subtropical streams in China.</title>
        <authorList>
            <person name="Lu H."/>
        </authorList>
    </citation>
    <scope>NUCLEOTIDE SEQUENCE [LARGE SCALE GENOMIC DNA]</scope>
    <source>
        <strain evidence="2 3">CY22W</strain>
    </source>
</reference>
<feature type="domain" description="Putative DNA-binding" evidence="1">
    <location>
        <begin position="7"/>
        <end position="99"/>
    </location>
</feature>
<dbReference type="Pfam" id="PF09836">
    <property type="entry name" value="DUF2063"/>
    <property type="match status" value="1"/>
</dbReference>
<proteinExistence type="predicted"/>
<keyword evidence="3" id="KW-1185">Reference proteome</keyword>
<evidence type="ECO:0000313" key="3">
    <source>
        <dbReference type="Proteomes" id="UP000654304"/>
    </source>
</evidence>
<dbReference type="InterPro" id="IPR018640">
    <property type="entry name" value="DUF2063"/>
</dbReference>
<dbReference type="Proteomes" id="UP000654304">
    <property type="component" value="Unassembled WGS sequence"/>
</dbReference>
<name>A0ABR7A3N9_9BURK</name>
<dbReference type="InterPro" id="IPR044922">
    <property type="entry name" value="DUF2063_N_sf"/>
</dbReference>
<sequence>MKPELFELQQSFAKAIQDVGQVPALLSGLRPHAELRDRLAIYRGNYTALMLRALESAYPVLRCLVGDEFFAQMAKAFALQYPSESGDMHRFGVALAHFLAEAELDPKYAYFVDVARLEWQVHRAYFATNAPALSLTDLIGKAGEMGQELTAVRPVLHPACQLFRSESGAVDVWLAHQEISGKGDPDQHELLLPLNLERNLGVLSRVNWKVQVHRIEEPAWLALEQIHAGASLEQAFEVALQAKADFDVAQGLRQWLDWGCFADVMPQ</sequence>
<organism evidence="2 3">
    <name type="scientific">Undibacterium curvum</name>
    <dbReference type="NCBI Taxonomy" id="2762294"/>
    <lineage>
        <taxon>Bacteria</taxon>
        <taxon>Pseudomonadati</taxon>
        <taxon>Pseudomonadota</taxon>
        <taxon>Betaproteobacteria</taxon>
        <taxon>Burkholderiales</taxon>
        <taxon>Oxalobacteraceae</taxon>
        <taxon>Undibacterium</taxon>
    </lineage>
</organism>
<keyword evidence="2" id="KW-0238">DNA-binding</keyword>
<accession>A0ABR7A3N9</accession>